<dbReference type="Proteomes" id="UP000190787">
    <property type="component" value="Unassembled WGS sequence"/>
</dbReference>
<protein>
    <recommendedName>
        <fullName evidence="3">Sulfotransferase family protein</fullName>
    </recommendedName>
</protein>
<gene>
    <name evidence="1" type="ORF">BMI91_18025</name>
</gene>
<comment type="caution">
    <text evidence="1">The sequence shown here is derived from an EMBL/GenBank/DDBJ whole genome shotgun (WGS) entry which is preliminary data.</text>
</comment>
<evidence type="ECO:0000313" key="1">
    <source>
        <dbReference type="EMBL" id="OOY22567.1"/>
    </source>
</evidence>
<dbReference type="RefSeq" id="WP_078606121.1">
    <property type="nucleotide sequence ID" value="NZ_MPZV01000005.1"/>
</dbReference>
<name>A0ABX3MS99_9RHOB</name>
<organism evidence="1 2">
    <name type="scientific">Thioclava sediminum</name>
    <dbReference type="NCBI Taxonomy" id="1915319"/>
    <lineage>
        <taxon>Bacteria</taxon>
        <taxon>Pseudomonadati</taxon>
        <taxon>Pseudomonadota</taxon>
        <taxon>Alphaproteobacteria</taxon>
        <taxon>Rhodobacterales</taxon>
        <taxon>Paracoccaceae</taxon>
        <taxon>Thioclava</taxon>
    </lineage>
</organism>
<dbReference type="EMBL" id="MPZV01000005">
    <property type="protein sequence ID" value="OOY22567.1"/>
    <property type="molecule type" value="Genomic_DNA"/>
</dbReference>
<evidence type="ECO:0008006" key="3">
    <source>
        <dbReference type="Google" id="ProtNLM"/>
    </source>
</evidence>
<keyword evidence="2" id="KW-1185">Reference proteome</keyword>
<sequence length="309" mass="33218">MDVILHIGAHRTATTTFQAWMLQNADALAAGGIAYWGPDRTRAGLFSGLVKRPDLVTPEDGTALSRLRTALAFELDRLADQGMCHLVISEENLLGAMPQCVDMLTLYPDAAGRLERVRQVLGGHLTGVALSMRRYDMWWSSVLSVMAGRGAGLPDVRGLARLADHPRGWPAVIAQAQTALGAPVTVWSHEALGAEPQAQLQALVPGEGLPAGLFDARRQRNAAPGRAALRGGLIRAGHRVAAGQGRWMPFDQVQRAQMTARYLEDLTWLRRAPPGLNFVEMTAEDAGKTPAAATVEEGFGHDGQERGLA</sequence>
<reference evidence="1 2" key="1">
    <citation type="submission" date="2016-11" db="EMBL/GenBank/DDBJ databases">
        <title>A multilocus sequence analysis scheme for characterization of bacteria in the genus Thioclava.</title>
        <authorList>
            <person name="Liu Y."/>
            <person name="Shao Z."/>
        </authorList>
    </citation>
    <scope>NUCLEOTIDE SEQUENCE [LARGE SCALE GENOMIC DNA]</scope>
    <source>
        <strain evidence="1 2">TAW-CT134</strain>
    </source>
</reference>
<evidence type="ECO:0000313" key="2">
    <source>
        <dbReference type="Proteomes" id="UP000190787"/>
    </source>
</evidence>
<accession>A0ABX3MS99</accession>
<proteinExistence type="predicted"/>